<dbReference type="Gene3D" id="1.25.40.10">
    <property type="entry name" value="Tetratricopeptide repeat domain"/>
    <property type="match status" value="1"/>
</dbReference>
<proteinExistence type="predicted"/>
<dbReference type="SUPFAM" id="SSF74653">
    <property type="entry name" value="TolA/TonB C-terminal domain"/>
    <property type="match status" value="1"/>
</dbReference>
<name>A0A381UDN5_9ZZZZ</name>
<dbReference type="Pfam" id="PF13424">
    <property type="entry name" value="TPR_12"/>
    <property type="match status" value="1"/>
</dbReference>
<sequence>MGLLTWFRLARLLPFVLIAQQVGAQIDDPEAHLRSLVLARDAQIIVEDFSGALTSAEGLVSALEDTGDKRLAGHIVQLARVQAELGELANAEENYLRGLELLEEQDGELALNLIVPYHGLARSYMYGGRYEEAITILEHAQDLNQRNLGLFNLEQTELLDDMAVAYLSLGDTLEAQRIQRERLRIAVRRFGAESPETIPFLNHLGQYYEYSRMKGQAKEQYQQILEIQEANLDSNDISLLFVLRKLTLIDLARNEPSSARARLTEILDRDVGIPPMERARSLAVLGDWEMGHKRVEAALEYYRDGWRVMESVPSLDPENFYGEPTPISFIAPLGPVDMRRRQDSYAWGIITLSFTVSAEGRASDVQIMSSEPAGLMDARYIGRVRETYFRPRLLNGEPTLTSNVQLSHQFRYFFSQN</sequence>
<evidence type="ECO:0000259" key="3">
    <source>
        <dbReference type="PROSITE" id="PS52015"/>
    </source>
</evidence>
<keyword evidence="2" id="KW-0802">TPR repeat</keyword>
<feature type="domain" description="TonB C-terminal" evidence="3">
    <location>
        <begin position="322"/>
        <end position="417"/>
    </location>
</feature>
<dbReference type="SMART" id="SM00028">
    <property type="entry name" value="TPR"/>
    <property type="match status" value="3"/>
</dbReference>
<evidence type="ECO:0000313" key="4">
    <source>
        <dbReference type="EMBL" id="SVA26316.1"/>
    </source>
</evidence>
<dbReference type="SUPFAM" id="SSF48452">
    <property type="entry name" value="TPR-like"/>
    <property type="match status" value="1"/>
</dbReference>
<dbReference type="EMBL" id="UINC01006237">
    <property type="protein sequence ID" value="SVA26316.1"/>
    <property type="molecule type" value="Genomic_DNA"/>
</dbReference>
<dbReference type="InterPro" id="IPR011990">
    <property type="entry name" value="TPR-like_helical_dom_sf"/>
</dbReference>
<protein>
    <recommendedName>
        <fullName evidence="3">TonB C-terminal domain-containing protein</fullName>
    </recommendedName>
</protein>
<organism evidence="4">
    <name type="scientific">marine metagenome</name>
    <dbReference type="NCBI Taxonomy" id="408172"/>
    <lineage>
        <taxon>unclassified sequences</taxon>
        <taxon>metagenomes</taxon>
        <taxon>ecological metagenomes</taxon>
    </lineage>
</organism>
<evidence type="ECO:0000256" key="2">
    <source>
        <dbReference type="ARBA" id="ARBA00022803"/>
    </source>
</evidence>
<dbReference type="PROSITE" id="PS50005">
    <property type="entry name" value="TPR"/>
    <property type="match status" value="1"/>
</dbReference>
<dbReference type="PANTHER" id="PTHR45641:SF19">
    <property type="entry name" value="NEPHROCYSTIN-3"/>
    <property type="match status" value="1"/>
</dbReference>
<dbReference type="PROSITE" id="PS52015">
    <property type="entry name" value="TONB_CTD"/>
    <property type="match status" value="1"/>
</dbReference>
<dbReference type="AlphaFoldDB" id="A0A381UDN5"/>
<dbReference type="PANTHER" id="PTHR45641">
    <property type="entry name" value="TETRATRICOPEPTIDE REPEAT PROTEIN (AFU_ORTHOLOGUE AFUA_6G03870)"/>
    <property type="match status" value="1"/>
</dbReference>
<evidence type="ECO:0000256" key="1">
    <source>
        <dbReference type="ARBA" id="ARBA00022737"/>
    </source>
</evidence>
<accession>A0A381UDN5</accession>
<dbReference type="Gene3D" id="3.30.1150.10">
    <property type="match status" value="1"/>
</dbReference>
<dbReference type="GO" id="GO:0055085">
    <property type="term" value="P:transmembrane transport"/>
    <property type="evidence" value="ECO:0007669"/>
    <property type="project" value="InterPro"/>
</dbReference>
<keyword evidence="1" id="KW-0677">Repeat</keyword>
<gene>
    <name evidence="4" type="ORF">METZ01_LOCUS79170</name>
</gene>
<reference evidence="4" key="1">
    <citation type="submission" date="2018-05" db="EMBL/GenBank/DDBJ databases">
        <authorList>
            <person name="Lanie J.A."/>
            <person name="Ng W.-L."/>
            <person name="Kazmierczak K.M."/>
            <person name="Andrzejewski T.M."/>
            <person name="Davidsen T.M."/>
            <person name="Wayne K.J."/>
            <person name="Tettelin H."/>
            <person name="Glass J.I."/>
            <person name="Rusch D."/>
            <person name="Podicherti R."/>
            <person name="Tsui H.-C.T."/>
            <person name="Winkler M.E."/>
        </authorList>
    </citation>
    <scope>NUCLEOTIDE SEQUENCE</scope>
</reference>
<dbReference type="InterPro" id="IPR019734">
    <property type="entry name" value="TPR_rpt"/>
</dbReference>
<dbReference type="InterPro" id="IPR037682">
    <property type="entry name" value="TonB_C"/>
</dbReference>